<evidence type="ECO:0000256" key="13">
    <source>
        <dbReference type="ARBA" id="ARBA00042181"/>
    </source>
</evidence>
<keyword evidence="6" id="KW-0833">Ubl conjugation pathway</keyword>
<evidence type="ECO:0000313" key="19">
    <source>
        <dbReference type="EMBL" id="CDR38462.1"/>
    </source>
</evidence>
<dbReference type="GO" id="GO:0005789">
    <property type="term" value="C:endoplasmic reticulum membrane"/>
    <property type="evidence" value="ECO:0007669"/>
    <property type="project" value="UniProtKB-SubCell"/>
</dbReference>
<organism evidence="19">
    <name type="scientific">Cyberlindnera fabianii</name>
    <name type="common">Yeast</name>
    <name type="synonym">Hansenula fabianii</name>
    <dbReference type="NCBI Taxonomy" id="36022"/>
    <lineage>
        <taxon>Eukaryota</taxon>
        <taxon>Fungi</taxon>
        <taxon>Dikarya</taxon>
        <taxon>Ascomycota</taxon>
        <taxon>Saccharomycotina</taxon>
        <taxon>Saccharomycetes</taxon>
        <taxon>Phaffomycetales</taxon>
        <taxon>Phaffomycetaceae</taxon>
        <taxon>Cyberlindnera</taxon>
    </lineage>
</organism>
<comment type="pathway">
    <text evidence="15">Protein modification.</text>
</comment>
<evidence type="ECO:0000256" key="7">
    <source>
        <dbReference type="ARBA" id="ARBA00022824"/>
    </source>
</evidence>
<dbReference type="SUPFAM" id="SSF54495">
    <property type="entry name" value="UBC-like"/>
    <property type="match status" value="1"/>
</dbReference>
<evidence type="ECO:0000256" key="6">
    <source>
        <dbReference type="ARBA" id="ARBA00022786"/>
    </source>
</evidence>
<gene>
    <name evidence="19" type="ORF">CYFA0S_02e01948g</name>
</gene>
<dbReference type="Gene3D" id="3.10.110.10">
    <property type="entry name" value="Ubiquitin Conjugating Enzyme"/>
    <property type="match status" value="1"/>
</dbReference>
<evidence type="ECO:0000256" key="4">
    <source>
        <dbReference type="ARBA" id="ARBA00022692"/>
    </source>
</evidence>
<dbReference type="OrthoDB" id="1158011at2759"/>
<evidence type="ECO:0000256" key="2">
    <source>
        <dbReference type="ARBA" id="ARBA00012486"/>
    </source>
</evidence>
<evidence type="ECO:0000259" key="18">
    <source>
        <dbReference type="PROSITE" id="PS50127"/>
    </source>
</evidence>
<dbReference type="FunFam" id="3.10.110.10:FF:000023">
    <property type="entry name" value="Ubiquitin-conjugating enzyme E2 J2"/>
    <property type="match status" value="1"/>
</dbReference>
<sequence length="249" mass="28232">MATKAANKRLTKEYKAMVENPPPYIEAHPSERNILEWHYVLTGPPDTPYEGGQYHGLVIFPRDYPFKPPEIRMTTPSGRFATNTRLCLSMSDYHPDTWQPAWSVATILTGLLSFMTGTDPTTGSVTSSDETKRRYARASLEWNARSNPVFIREFPDLVEQNLKILKDRAIAEKEEAEKKIRQEREKREAAAALNSGKVDLTKLDPEDRIRYLAAQAEVNAEAARGSQSTYWTYYLFAIAIVVGFIAVVK</sequence>
<dbReference type="InterPro" id="IPR000608">
    <property type="entry name" value="UBC"/>
</dbReference>
<dbReference type="Pfam" id="PF00179">
    <property type="entry name" value="UQ_con"/>
    <property type="match status" value="1"/>
</dbReference>
<dbReference type="GO" id="GO:0005524">
    <property type="term" value="F:ATP binding"/>
    <property type="evidence" value="ECO:0007669"/>
    <property type="project" value="UniProtKB-KW"/>
</dbReference>
<evidence type="ECO:0000256" key="11">
    <source>
        <dbReference type="ARBA" id="ARBA00039885"/>
    </source>
</evidence>
<accession>A0A061ALN2</accession>
<keyword evidence="9 17" id="KW-1133">Transmembrane helix</keyword>
<keyword evidence="7" id="KW-0256">Endoplasmic reticulum</keyword>
<dbReference type="InterPro" id="IPR050113">
    <property type="entry name" value="Ub_conjugating_enzyme"/>
</dbReference>
<evidence type="ECO:0000256" key="12">
    <source>
        <dbReference type="ARBA" id="ARBA00041570"/>
    </source>
</evidence>
<keyword evidence="8" id="KW-0067">ATP-binding</keyword>
<dbReference type="EMBL" id="LK052887">
    <property type="protein sequence ID" value="CDR38462.1"/>
    <property type="molecule type" value="Genomic_DNA"/>
</dbReference>
<keyword evidence="3" id="KW-0808">Transferase</keyword>
<keyword evidence="5" id="KW-0547">Nucleotide-binding</keyword>
<evidence type="ECO:0000256" key="17">
    <source>
        <dbReference type="SAM" id="Phobius"/>
    </source>
</evidence>
<dbReference type="AlphaFoldDB" id="A0A061ALN2"/>
<dbReference type="PROSITE" id="PS50127">
    <property type="entry name" value="UBC_2"/>
    <property type="match status" value="1"/>
</dbReference>
<evidence type="ECO:0000256" key="14">
    <source>
        <dbReference type="ARBA" id="ARBA00042191"/>
    </source>
</evidence>
<keyword evidence="4 17" id="KW-0812">Transmembrane</keyword>
<evidence type="ECO:0000256" key="1">
    <source>
        <dbReference type="ARBA" id="ARBA00004586"/>
    </source>
</evidence>
<keyword evidence="10 17" id="KW-0472">Membrane</keyword>
<evidence type="ECO:0000256" key="15">
    <source>
        <dbReference type="ARBA" id="ARBA00043952"/>
    </source>
</evidence>
<evidence type="ECO:0000256" key="3">
    <source>
        <dbReference type="ARBA" id="ARBA00022679"/>
    </source>
</evidence>
<feature type="transmembrane region" description="Helical" evidence="17">
    <location>
        <begin position="230"/>
        <end position="248"/>
    </location>
</feature>
<evidence type="ECO:0000256" key="16">
    <source>
        <dbReference type="SAM" id="Coils"/>
    </source>
</evidence>
<reference evidence="19" key="1">
    <citation type="journal article" date="2014" name="Genome Announc.">
        <title>Genome sequence of the yeast Cyberlindnera fabianii (Hansenula fabianii).</title>
        <authorList>
            <person name="Freel K.C."/>
            <person name="Sarilar V."/>
            <person name="Neuveglise C."/>
            <person name="Devillers H."/>
            <person name="Friedrich A."/>
            <person name="Schacherer J."/>
        </authorList>
    </citation>
    <scope>NUCLEOTIDE SEQUENCE</scope>
    <source>
        <strain evidence="19">YJS4271</strain>
    </source>
</reference>
<comment type="subcellular location">
    <subcellularLocation>
        <location evidence="1">Endoplasmic reticulum membrane</location>
    </subcellularLocation>
</comment>
<feature type="domain" description="UBC core" evidence="18">
    <location>
        <begin position="5"/>
        <end position="163"/>
    </location>
</feature>
<name>A0A061ALN2_CYBFA</name>
<dbReference type="SMART" id="SM00212">
    <property type="entry name" value="UBCc"/>
    <property type="match status" value="1"/>
</dbReference>
<protein>
    <recommendedName>
        <fullName evidence="11">Ubiquitin-conjugating enzyme E2 6</fullName>
        <ecNumber evidence="2">2.3.2.23</ecNumber>
    </recommendedName>
    <alternativeName>
        <fullName evidence="13">E2 ubiquitin-conjugating enzyme 6</fullName>
    </alternativeName>
    <alternativeName>
        <fullName evidence="14">Ubiquitin carrier protein UBC6</fullName>
    </alternativeName>
    <alternativeName>
        <fullName evidence="12">Ubiquitin-protein ligase UBC6</fullName>
    </alternativeName>
</protein>
<evidence type="ECO:0000256" key="8">
    <source>
        <dbReference type="ARBA" id="ARBA00022840"/>
    </source>
</evidence>
<dbReference type="PhylomeDB" id="A0A061ALN2"/>
<evidence type="ECO:0000256" key="5">
    <source>
        <dbReference type="ARBA" id="ARBA00022741"/>
    </source>
</evidence>
<dbReference type="InterPro" id="IPR016135">
    <property type="entry name" value="UBQ-conjugating_enzyme/RWD"/>
</dbReference>
<feature type="coiled-coil region" evidence="16">
    <location>
        <begin position="159"/>
        <end position="193"/>
    </location>
</feature>
<evidence type="ECO:0000256" key="10">
    <source>
        <dbReference type="ARBA" id="ARBA00023136"/>
    </source>
</evidence>
<dbReference type="GO" id="GO:0061631">
    <property type="term" value="F:ubiquitin conjugating enzyme activity"/>
    <property type="evidence" value="ECO:0007669"/>
    <property type="project" value="UniProtKB-EC"/>
</dbReference>
<dbReference type="PANTHER" id="PTHR24067">
    <property type="entry name" value="UBIQUITIN-CONJUGATING ENZYME E2"/>
    <property type="match status" value="1"/>
</dbReference>
<evidence type="ECO:0000256" key="9">
    <source>
        <dbReference type="ARBA" id="ARBA00022989"/>
    </source>
</evidence>
<proteinExistence type="predicted"/>
<dbReference type="CDD" id="cd23799">
    <property type="entry name" value="UBCc_UBE2J"/>
    <property type="match status" value="1"/>
</dbReference>
<keyword evidence="16" id="KW-0175">Coiled coil</keyword>
<dbReference type="EC" id="2.3.2.23" evidence="2"/>
<dbReference type="VEuPathDB" id="FungiDB:BON22_4238"/>